<proteinExistence type="predicted"/>
<dbReference type="Proteomes" id="UP001054945">
    <property type="component" value="Unassembled WGS sequence"/>
</dbReference>
<protein>
    <submittedName>
        <fullName evidence="2">Uncharacterized protein</fullName>
    </submittedName>
</protein>
<evidence type="ECO:0000256" key="1">
    <source>
        <dbReference type="SAM" id="SignalP"/>
    </source>
</evidence>
<evidence type="ECO:0000313" key="2">
    <source>
        <dbReference type="EMBL" id="GIX81936.1"/>
    </source>
</evidence>
<gene>
    <name evidence="2" type="ORF">CEXT_50271</name>
</gene>
<keyword evidence="3" id="KW-1185">Reference proteome</keyword>
<sequence length="142" mass="15341">MKQCLSVVQPCLCVVRYALSVPCVVLQRGWEIIYLPELKFSSGGGWGSGGWTVVCIVTLPTGIPQKVFCGSECGTIAGLSIVHSILIVFFCAFKLSSLLGFGEEQSDVPFTSPFFDKAFDFDSMASLESLSGSSISYFMPLE</sequence>
<evidence type="ECO:0000313" key="3">
    <source>
        <dbReference type="Proteomes" id="UP001054945"/>
    </source>
</evidence>
<feature type="chain" id="PRO_5043853717" evidence="1">
    <location>
        <begin position="21"/>
        <end position="142"/>
    </location>
</feature>
<dbReference type="AlphaFoldDB" id="A0AAV4ND94"/>
<reference evidence="2 3" key="1">
    <citation type="submission" date="2021-06" db="EMBL/GenBank/DDBJ databases">
        <title>Caerostris extrusa draft genome.</title>
        <authorList>
            <person name="Kono N."/>
            <person name="Arakawa K."/>
        </authorList>
    </citation>
    <scope>NUCLEOTIDE SEQUENCE [LARGE SCALE GENOMIC DNA]</scope>
</reference>
<accession>A0AAV4ND94</accession>
<keyword evidence="1" id="KW-0732">Signal</keyword>
<name>A0AAV4ND94_CAEEX</name>
<organism evidence="2 3">
    <name type="scientific">Caerostris extrusa</name>
    <name type="common">Bark spider</name>
    <name type="synonym">Caerostris bankana</name>
    <dbReference type="NCBI Taxonomy" id="172846"/>
    <lineage>
        <taxon>Eukaryota</taxon>
        <taxon>Metazoa</taxon>
        <taxon>Ecdysozoa</taxon>
        <taxon>Arthropoda</taxon>
        <taxon>Chelicerata</taxon>
        <taxon>Arachnida</taxon>
        <taxon>Araneae</taxon>
        <taxon>Araneomorphae</taxon>
        <taxon>Entelegynae</taxon>
        <taxon>Araneoidea</taxon>
        <taxon>Araneidae</taxon>
        <taxon>Caerostris</taxon>
    </lineage>
</organism>
<feature type="signal peptide" evidence="1">
    <location>
        <begin position="1"/>
        <end position="20"/>
    </location>
</feature>
<comment type="caution">
    <text evidence="2">The sequence shown here is derived from an EMBL/GenBank/DDBJ whole genome shotgun (WGS) entry which is preliminary data.</text>
</comment>
<dbReference type="EMBL" id="BPLR01020728">
    <property type="protein sequence ID" value="GIX81936.1"/>
    <property type="molecule type" value="Genomic_DNA"/>
</dbReference>